<dbReference type="EMBL" id="CADCXU010027049">
    <property type="protein sequence ID" value="CAB0013930.1"/>
    <property type="molecule type" value="Genomic_DNA"/>
</dbReference>
<dbReference type="AlphaFoldDB" id="A0A6H5H8U4"/>
<gene>
    <name evidence="1" type="ORF">NTEN_LOCUS18474</name>
</gene>
<evidence type="ECO:0000313" key="2">
    <source>
        <dbReference type="Proteomes" id="UP000479000"/>
    </source>
</evidence>
<proteinExistence type="predicted"/>
<dbReference type="Proteomes" id="UP000479000">
    <property type="component" value="Unassembled WGS sequence"/>
</dbReference>
<organism evidence="1 2">
    <name type="scientific">Nesidiocoris tenuis</name>
    <dbReference type="NCBI Taxonomy" id="355587"/>
    <lineage>
        <taxon>Eukaryota</taxon>
        <taxon>Metazoa</taxon>
        <taxon>Ecdysozoa</taxon>
        <taxon>Arthropoda</taxon>
        <taxon>Hexapoda</taxon>
        <taxon>Insecta</taxon>
        <taxon>Pterygota</taxon>
        <taxon>Neoptera</taxon>
        <taxon>Paraneoptera</taxon>
        <taxon>Hemiptera</taxon>
        <taxon>Heteroptera</taxon>
        <taxon>Panheteroptera</taxon>
        <taxon>Cimicomorpha</taxon>
        <taxon>Miridae</taxon>
        <taxon>Dicyphina</taxon>
        <taxon>Nesidiocoris</taxon>
    </lineage>
</organism>
<keyword evidence="2" id="KW-1185">Reference proteome</keyword>
<protein>
    <submittedName>
        <fullName evidence="1">Uncharacterized protein</fullName>
    </submittedName>
</protein>
<evidence type="ECO:0000313" key="1">
    <source>
        <dbReference type="EMBL" id="CAB0013930.1"/>
    </source>
</evidence>
<name>A0A6H5H8U4_9HEMI</name>
<accession>A0A6H5H8U4</accession>
<feature type="non-terminal residue" evidence="1">
    <location>
        <position position="1"/>
    </location>
</feature>
<sequence length="201" mass="23191">NRPLDFFRTKRKQILRNEADVRIDVASWKITAVPTIQEIPLEIGGHFGLCPYHLLARLLHKFQSSCSTPTNNTRTIRTRARTGTRQSKMKGIPLPKSVSEGTGIAAGRFYQSLPRCHIINLEGVEFKLKLIIFSCFRLPLSKMPLSPSNFECDVQQTVSAKWLYVPQILEYLIEKIEYRWDPCFPWRQRGLSHHHCGSSRI</sequence>
<reference evidence="1 2" key="1">
    <citation type="submission" date="2020-02" db="EMBL/GenBank/DDBJ databases">
        <authorList>
            <person name="Ferguson B K."/>
        </authorList>
    </citation>
    <scope>NUCLEOTIDE SEQUENCE [LARGE SCALE GENOMIC DNA]</scope>
</reference>